<proteinExistence type="predicted"/>
<protein>
    <recommendedName>
        <fullName evidence="2">DUF1566 domain-containing protein</fullName>
    </recommendedName>
</protein>
<comment type="caution">
    <text evidence="1">The sequence shown here is derived from an EMBL/GenBank/DDBJ whole genome shotgun (WGS) entry which is preliminary data.</text>
</comment>
<dbReference type="EMBL" id="VSSQ01008521">
    <property type="protein sequence ID" value="MPM39095.1"/>
    <property type="molecule type" value="Genomic_DNA"/>
</dbReference>
<evidence type="ECO:0000313" key="1">
    <source>
        <dbReference type="EMBL" id="MPM39095.1"/>
    </source>
</evidence>
<sequence length="161" mass="17853">MVGYIYQSSDPGYVAGQLHGLIAAKTDTSTNGSKWSSNNTLRIGTGVGIGTGSTNTDAIILALDGSEIGMYGAKEARMYTSGGYNDWFLPSWYELLQLRNNKFLIGNFDTNNGSTYMTSSESTQSGWDPDPYYHAVYFDNNWSNYVWDKPAATQIRAVRYF</sequence>
<gene>
    <name evidence="1" type="ORF">SDC9_85727</name>
</gene>
<accession>A0A644ZDY5</accession>
<dbReference type="AlphaFoldDB" id="A0A644ZDY5"/>
<reference evidence="1" key="1">
    <citation type="submission" date="2019-08" db="EMBL/GenBank/DDBJ databases">
        <authorList>
            <person name="Kucharzyk K."/>
            <person name="Murdoch R.W."/>
            <person name="Higgins S."/>
            <person name="Loffler F."/>
        </authorList>
    </citation>
    <scope>NUCLEOTIDE SEQUENCE</scope>
</reference>
<organism evidence="1">
    <name type="scientific">bioreactor metagenome</name>
    <dbReference type="NCBI Taxonomy" id="1076179"/>
    <lineage>
        <taxon>unclassified sequences</taxon>
        <taxon>metagenomes</taxon>
        <taxon>ecological metagenomes</taxon>
    </lineage>
</organism>
<name>A0A644ZDY5_9ZZZZ</name>
<evidence type="ECO:0008006" key="2">
    <source>
        <dbReference type="Google" id="ProtNLM"/>
    </source>
</evidence>